<dbReference type="PANTHER" id="PTHR12459:SF6">
    <property type="entry name" value="GB|AAD46013.1"/>
    <property type="match status" value="1"/>
</dbReference>
<feature type="repeat" description="ANK" evidence="1">
    <location>
        <begin position="352"/>
        <end position="374"/>
    </location>
</feature>
<dbReference type="Pfam" id="PF13962">
    <property type="entry name" value="PGG"/>
    <property type="match status" value="1"/>
</dbReference>
<name>A0A4Y1R239_PRUDU</name>
<dbReference type="SUPFAM" id="SSF48403">
    <property type="entry name" value="Ankyrin repeat"/>
    <property type="match status" value="1"/>
</dbReference>
<dbReference type="InterPro" id="IPR026961">
    <property type="entry name" value="PGG_dom"/>
</dbReference>
<evidence type="ECO:0000313" key="4">
    <source>
        <dbReference type="EMBL" id="BBG98180.1"/>
    </source>
</evidence>
<accession>A0A4Y1R239</accession>
<dbReference type="InterPro" id="IPR031926">
    <property type="entry name" value="TMEM135_N"/>
</dbReference>
<sequence>MYLLARLAQVMYAFVMRPESLPKSYQEFIQKTGPVAQPVYKAIRECCRDTNSCLAHNAIATSATFRKTFPLYFSLTFVPFVVLRLQKFMEAPARTFLVALKDAVRSTTFLSAFVGIFQGVICLHRKVASKDHKLLYWIAGGISALSVLLEKKARRGELALYVLPRAGDSLWYILVNRHLLPDIKNAEVFLFCLSMGGIMYYLEHEPDTMAPFLRGLIRRFLASRISNPVSASNRSSSYTYLQSLDAMKKPKLLDSRHTESPSEKPWLLSREEHTTLTLREPTRMDIRLFEASHTGDVQLLHQLLAENPLLLHSLALASTENPLHVASTAGHVDFVKEIVRLKPAFVKELNQEGFSPMHIASAHGYFEIVRELLKVDPILCRLNGRDQWTPLHYAAARGRVDVVGEMVLACPESVEDVTIQGETALHLAVKNSQFEAIRVAVELAIQLRKANVLLNMKDKHGNTALHLATWKKQHQVVEWLVGINRTTPGALEINNVNQSGLTPLDLLLILPSEAGDREIHETLRRAGSSRAQDIAHSAVPSLDSHILSHCPMASETPQPQQPNNLMEYFKFKKGRDSPSDARTALLVVAVLVATATFQVGLSPPNGVWQDNAGLTKNGTGSAEPARLAGKSIMGSYNAVLFVIFVSFNSIGFSVSLHMISVLTSNFPLQLELQICVVAMYVTYNTAMINIAPDNTTVLISVFTAVLPTLVSVAAKWDIKFLQSKFLTFSYHILLRCDVRNPYDSPLIADSQKHVVNPANPATRTRASIVTTKGSTFHTSSQKSTWIIDSGATDHMTFDLGQLISRKSSTPSVVSNANGTPSLWKDNCGTLRGKLYYLDWAPDSEIKLLV</sequence>
<dbReference type="InterPro" id="IPR036770">
    <property type="entry name" value="Ankyrin_rpt-contain_sf"/>
</dbReference>
<dbReference type="InterPro" id="IPR002110">
    <property type="entry name" value="Ankyrin_rpt"/>
</dbReference>
<dbReference type="SMART" id="SM00248">
    <property type="entry name" value="ANK"/>
    <property type="match status" value="5"/>
</dbReference>
<gene>
    <name evidence="4" type="ORF">Prudu_007514</name>
</gene>
<proteinExistence type="predicted"/>
<dbReference type="Pfam" id="PF12796">
    <property type="entry name" value="Ank_2"/>
    <property type="match status" value="2"/>
</dbReference>
<reference evidence="4" key="1">
    <citation type="journal article" date="2019" name="Science">
        <title>Mutation of a bHLH transcription factor allowed almond domestication.</title>
        <authorList>
            <person name="Sanchez-Perez R."/>
            <person name="Pavan S."/>
            <person name="Mazzeo R."/>
            <person name="Moldovan C."/>
            <person name="Aiese Cigliano R."/>
            <person name="Del Cueto J."/>
            <person name="Ricciardi F."/>
            <person name="Lotti C."/>
            <person name="Ricciardi L."/>
            <person name="Dicenta F."/>
            <person name="Lopez-Marques R.L."/>
            <person name="Lindberg Moller B."/>
        </authorList>
    </citation>
    <scope>NUCLEOTIDE SEQUENCE</scope>
</reference>
<evidence type="ECO:0000259" key="3">
    <source>
        <dbReference type="Pfam" id="PF15982"/>
    </source>
</evidence>
<dbReference type="EMBL" id="AP019298">
    <property type="protein sequence ID" value="BBG98180.1"/>
    <property type="molecule type" value="Genomic_DNA"/>
</dbReference>
<evidence type="ECO:0000259" key="2">
    <source>
        <dbReference type="Pfam" id="PF13962"/>
    </source>
</evidence>
<feature type="repeat" description="ANK" evidence="1">
    <location>
        <begin position="420"/>
        <end position="452"/>
    </location>
</feature>
<dbReference type="PANTHER" id="PTHR12459">
    <property type="entry name" value="TRANSMEMBRANE PROTEIN 135-RELATED"/>
    <property type="match status" value="1"/>
</dbReference>
<evidence type="ECO:0000256" key="1">
    <source>
        <dbReference type="PROSITE-ProRule" id="PRU00023"/>
    </source>
</evidence>
<dbReference type="PROSITE" id="PS50088">
    <property type="entry name" value="ANK_REPEAT"/>
    <property type="match status" value="2"/>
</dbReference>
<dbReference type="AlphaFoldDB" id="A0A4Y1R239"/>
<dbReference type="Gene3D" id="1.25.40.20">
    <property type="entry name" value="Ankyrin repeat-containing domain"/>
    <property type="match status" value="1"/>
</dbReference>
<keyword evidence="1" id="KW-0040">ANK repeat</keyword>
<protein>
    <submittedName>
        <fullName evidence="4">Ankyrin repeat family protein</fullName>
    </submittedName>
</protein>
<dbReference type="PROSITE" id="PS50297">
    <property type="entry name" value="ANK_REP_REGION"/>
    <property type="match status" value="1"/>
</dbReference>
<dbReference type="InterPro" id="IPR026749">
    <property type="entry name" value="Tmem135"/>
</dbReference>
<feature type="domain" description="PGG" evidence="2">
    <location>
        <begin position="580"/>
        <end position="682"/>
    </location>
</feature>
<organism evidence="4">
    <name type="scientific">Prunus dulcis</name>
    <name type="common">Almond</name>
    <name type="synonym">Amygdalus dulcis</name>
    <dbReference type="NCBI Taxonomy" id="3755"/>
    <lineage>
        <taxon>Eukaryota</taxon>
        <taxon>Viridiplantae</taxon>
        <taxon>Streptophyta</taxon>
        <taxon>Embryophyta</taxon>
        <taxon>Tracheophyta</taxon>
        <taxon>Spermatophyta</taxon>
        <taxon>Magnoliopsida</taxon>
        <taxon>eudicotyledons</taxon>
        <taxon>Gunneridae</taxon>
        <taxon>Pentapetalae</taxon>
        <taxon>rosids</taxon>
        <taxon>fabids</taxon>
        <taxon>Rosales</taxon>
        <taxon>Rosaceae</taxon>
        <taxon>Amygdaloideae</taxon>
        <taxon>Amygdaleae</taxon>
        <taxon>Prunus</taxon>
    </lineage>
</organism>
<dbReference type="Pfam" id="PF15982">
    <property type="entry name" value="TMEM135_C_rich"/>
    <property type="match status" value="1"/>
</dbReference>
<feature type="domain" description="Transmembrane protein 135 N-terminal" evidence="3">
    <location>
        <begin position="51"/>
        <end position="173"/>
    </location>
</feature>